<comment type="caution">
    <text evidence="1">The sequence shown here is derived from an EMBL/GenBank/DDBJ whole genome shotgun (WGS) entry which is preliminary data.</text>
</comment>
<reference evidence="1" key="1">
    <citation type="journal article" date="2019" name="bioRxiv">
        <title>The Genome of the Zebra Mussel, Dreissena polymorpha: A Resource for Invasive Species Research.</title>
        <authorList>
            <person name="McCartney M.A."/>
            <person name="Auch B."/>
            <person name="Kono T."/>
            <person name="Mallez S."/>
            <person name="Zhang Y."/>
            <person name="Obille A."/>
            <person name="Becker A."/>
            <person name="Abrahante J.E."/>
            <person name="Garbe J."/>
            <person name="Badalamenti J.P."/>
            <person name="Herman A."/>
            <person name="Mangelson H."/>
            <person name="Liachko I."/>
            <person name="Sullivan S."/>
            <person name="Sone E.D."/>
            <person name="Koren S."/>
            <person name="Silverstein K.A.T."/>
            <person name="Beckman K.B."/>
            <person name="Gohl D.M."/>
        </authorList>
    </citation>
    <scope>NUCLEOTIDE SEQUENCE</scope>
    <source>
        <strain evidence="1">Duluth1</strain>
        <tissue evidence="1">Whole animal</tissue>
    </source>
</reference>
<accession>A0A9D4E6T3</accession>
<name>A0A9D4E6T3_DREPO</name>
<keyword evidence="2" id="KW-1185">Reference proteome</keyword>
<dbReference type="AlphaFoldDB" id="A0A9D4E6T3"/>
<reference evidence="1" key="2">
    <citation type="submission" date="2020-11" db="EMBL/GenBank/DDBJ databases">
        <authorList>
            <person name="McCartney M.A."/>
            <person name="Auch B."/>
            <person name="Kono T."/>
            <person name="Mallez S."/>
            <person name="Becker A."/>
            <person name="Gohl D.M."/>
            <person name="Silverstein K.A.T."/>
            <person name="Koren S."/>
            <person name="Bechman K.B."/>
            <person name="Herman A."/>
            <person name="Abrahante J.E."/>
            <person name="Garbe J."/>
        </authorList>
    </citation>
    <scope>NUCLEOTIDE SEQUENCE</scope>
    <source>
        <strain evidence="1">Duluth1</strain>
        <tissue evidence="1">Whole animal</tissue>
    </source>
</reference>
<sequence length="58" mass="6552">MQYDQRNSRPAYAIARSDAELRYPLLNHAWFCGLISGQGSSWPDCANSQAEPEKLLPK</sequence>
<proteinExistence type="predicted"/>
<evidence type="ECO:0000313" key="2">
    <source>
        <dbReference type="Proteomes" id="UP000828390"/>
    </source>
</evidence>
<protein>
    <submittedName>
        <fullName evidence="1">Uncharacterized protein</fullName>
    </submittedName>
</protein>
<dbReference type="EMBL" id="JAIWYP010000009">
    <property type="protein sequence ID" value="KAH3773515.1"/>
    <property type="molecule type" value="Genomic_DNA"/>
</dbReference>
<organism evidence="1 2">
    <name type="scientific">Dreissena polymorpha</name>
    <name type="common">Zebra mussel</name>
    <name type="synonym">Mytilus polymorpha</name>
    <dbReference type="NCBI Taxonomy" id="45954"/>
    <lineage>
        <taxon>Eukaryota</taxon>
        <taxon>Metazoa</taxon>
        <taxon>Spiralia</taxon>
        <taxon>Lophotrochozoa</taxon>
        <taxon>Mollusca</taxon>
        <taxon>Bivalvia</taxon>
        <taxon>Autobranchia</taxon>
        <taxon>Heteroconchia</taxon>
        <taxon>Euheterodonta</taxon>
        <taxon>Imparidentia</taxon>
        <taxon>Neoheterodontei</taxon>
        <taxon>Myida</taxon>
        <taxon>Dreissenoidea</taxon>
        <taxon>Dreissenidae</taxon>
        <taxon>Dreissena</taxon>
    </lineage>
</organism>
<evidence type="ECO:0000313" key="1">
    <source>
        <dbReference type="EMBL" id="KAH3773515.1"/>
    </source>
</evidence>
<dbReference type="Proteomes" id="UP000828390">
    <property type="component" value="Unassembled WGS sequence"/>
</dbReference>
<gene>
    <name evidence="1" type="ORF">DPMN_174877</name>
</gene>